<accession>A0A8H3LHM1</accession>
<evidence type="ECO:0000313" key="2">
    <source>
        <dbReference type="Proteomes" id="UP000615446"/>
    </source>
</evidence>
<gene>
    <name evidence="1" type="ORF">RCL2_001562500</name>
</gene>
<dbReference type="PANTHER" id="PTHR13318">
    <property type="entry name" value="PARTNER OF PAIRED, ISOFORM B-RELATED"/>
    <property type="match status" value="1"/>
</dbReference>
<reference evidence="1" key="1">
    <citation type="submission" date="2019-10" db="EMBL/GenBank/DDBJ databases">
        <title>Conservation and host-specific expression of non-tandemly repeated heterogenous ribosome RNA gene in arbuscular mycorrhizal fungi.</title>
        <authorList>
            <person name="Maeda T."/>
            <person name="Kobayashi Y."/>
            <person name="Nakagawa T."/>
            <person name="Ezawa T."/>
            <person name="Yamaguchi K."/>
            <person name="Bino T."/>
            <person name="Nishimoto Y."/>
            <person name="Shigenobu S."/>
            <person name="Kawaguchi M."/>
        </authorList>
    </citation>
    <scope>NUCLEOTIDE SEQUENCE</scope>
    <source>
        <strain evidence="1">HR1</strain>
    </source>
</reference>
<dbReference type="AlphaFoldDB" id="A0A8H3LHM1"/>
<sequence>MAKLRISVRFFYFKNRNYKLLKLKDQIILNLVFEMGSRLPADCLREIFEFLQDDTKSLHSFLLVNRLWCETTVPILWRNTKNWLLSKFNDKSTQILFTTLLSCLPEDSKKLLSDNGIIIPSPTAQPLLFEYAAFCRRLSYNDINYIIEVAIGDRRLSNSRKLYSKHLIKQEVFRMFLTRCSTIEFLDISDRSNTDVPLPYFTGAETSFLHLCELRCNTEIPPSIFYRMAQICRNIETLFIGYYPIDNEGLATLIEVQKKLKNFECQSQIRNTDRTEKPPCKNIASALATCSNKLINLAFGGDIIIIPSSTIAEIVNLQVLRLDFSRNLNEEILESLEFTAFPNLKVLKMGGILAPLIMLGRLIRRTRNNLENISLYGWATPETKPIGTFNRVVARCAPKLKYLTTWCYENNFTDIELILNSCEQLEGLTIRSLDNQLNGDILLRMLGNLNNETFSKLRIAGLWAFTPEGLKNFFEKRKKKNKSFSLYICDCYDEVDSCIEITKSHEKIIEKCKADGVLKNFKIEYDFTGDF</sequence>
<dbReference type="PANTHER" id="PTHR13318:SF95">
    <property type="entry name" value="F-BOX PROTEIN YLR352W"/>
    <property type="match status" value="1"/>
</dbReference>
<dbReference type="CDD" id="cd09917">
    <property type="entry name" value="F-box_SF"/>
    <property type="match status" value="1"/>
</dbReference>
<dbReference type="OrthoDB" id="2347843at2759"/>
<proteinExistence type="predicted"/>
<dbReference type="GO" id="GO:0019005">
    <property type="term" value="C:SCF ubiquitin ligase complex"/>
    <property type="evidence" value="ECO:0007669"/>
    <property type="project" value="TreeGrafter"/>
</dbReference>
<dbReference type="SUPFAM" id="SSF81383">
    <property type="entry name" value="F-box domain"/>
    <property type="match status" value="1"/>
</dbReference>
<dbReference type="SUPFAM" id="SSF52047">
    <property type="entry name" value="RNI-like"/>
    <property type="match status" value="1"/>
</dbReference>
<dbReference type="Proteomes" id="UP000615446">
    <property type="component" value="Unassembled WGS sequence"/>
</dbReference>
<name>A0A8H3LHM1_9GLOM</name>
<dbReference type="InterPro" id="IPR036047">
    <property type="entry name" value="F-box-like_dom_sf"/>
</dbReference>
<protein>
    <recommendedName>
        <fullName evidence="3">F-box domain-containing protein</fullName>
    </recommendedName>
</protein>
<dbReference type="Gene3D" id="3.80.10.10">
    <property type="entry name" value="Ribonuclease Inhibitor"/>
    <property type="match status" value="1"/>
</dbReference>
<dbReference type="EMBL" id="BLAL01000180">
    <property type="protein sequence ID" value="GES88692.1"/>
    <property type="molecule type" value="Genomic_DNA"/>
</dbReference>
<organism evidence="1 2">
    <name type="scientific">Rhizophagus clarus</name>
    <dbReference type="NCBI Taxonomy" id="94130"/>
    <lineage>
        <taxon>Eukaryota</taxon>
        <taxon>Fungi</taxon>
        <taxon>Fungi incertae sedis</taxon>
        <taxon>Mucoromycota</taxon>
        <taxon>Glomeromycotina</taxon>
        <taxon>Glomeromycetes</taxon>
        <taxon>Glomerales</taxon>
        <taxon>Glomeraceae</taxon>
        <taxon>Rhizophagus</taxon>
    </lineage>
</organism>
<comment type="caution">
    <text evidence="1">The sequence shown here is derived from an EMBL/GenBank/DDBJ whole genome shotgun (WGS) entry which is preliminary data.</text>
</comment>
<dbReference type="GO" id="GO:0031146">
    <property type="term" value="P:SCF-dependent proteasomal ubiquitin-dependent protein catabolic process"/>
    <property type="evidence" value="ECO:0007669"/>
    <property type="project" value="TreeGrafter"/>
</dbReference>
<evidence type="ECO:0008006" key="3">
    <source>
        <dbReference type="Google" id="ProtNLM"/>
    </source>
</evidence>
<dbReference type="InterPro" id="IPR032675">
    <property type="entry name" value="LRR_dom_sf"/>
</dbReference>
<evidence type="ECO:0000313" key="1">
    <source>
        <dbReference type="EMBL" id="GES88692.1"/>
    </source>
</evidence>